<dbReference type="InterPro" id="IPR004839">
    <property type="entry name" value="Aminotransferase_I/II_large"/>
</dbReference>
<dbReference type="InterPro" id="IPR015421">
    <property type="entry name" value="PyrdxlP-dep_Trfase_major"/>
</dbReference>
<keyword evidence="7" id="KW-0808">Transferase</keyword>
<evidence type="ECO:0000256" key="3">
    <source>
        <dbReference type="ARBA" id="ARBA00023015"/>
    </source>
</evidence>
<comment type="caution">
    <text evidence="7">The sequence shown here is derived from an EMBL/GenBank/DDBJ whole genome shotgun (WGS) entry which is preliminary data.</text>
</comment>
<dbReference type="Gene3D" id="3.40.640.10">
    <property type="entry name" value="Type I PLP-dependent aspartate aminotransferase-like (Major domain)"/>
    <property type="match status" value="1"/>
</dbReference>
<keyword evidence="8" id="KW-1185">Reference proteome</keyword>
<evidence type="ECO:0000256" key="5">
    <source>
        <dbReference type="ARBA" id="ARBA00023163"/>
    </source>
</evidence>
<dbReference type="PANTHER" id="PTHR46577:SF1">
    <property type="entry name" value="HTH-TYPE TRANSCRIPTIONAL REGULATORY PROTEIN GABR"/>
    <property type="match status" value="1"/>
</dbReference>
<gene>
    <name evidence="7" type="ORF">ACFQ45_09095</name>
</gene>
<evidence type="ECO:0000259" key="6">
    <source>
        <dbReference type="PROSITE" id="PS50949"/>
    </source>
</evidence>
<dbReference type="InterPro" id="IPR036390">
    <property type="entry name" value="WH_DNA-bd_sf"/>
</dbReference>
<keyword evidence="2" id="KW-0663">Pyridoxal phosphate</keyword>
<dbReference type="SUPFAM" id="SSF46785">
    <property type="entry name" value="Winged helix' DNA-binding domain"/>
    <property type="match status" value="1"/>
</dbReference>
<feature type="domain" description="HTH gntR-type" evidence="6">
    <location>
        <begin position="19"/>
        <end position="87"/>
    </location>
</feature>
<proteinExistence type="inferred from homology"/>
<protein>
    <submittedName>
        <fullName evidence="7">PLP-dependent aminotransferase family protein</fullName>
    </submittedName>
</protein>
<dbReference type="InterPro" id="IPR036388">
    <property type="entry name" value="WH-like_DNA-bd_sf"/>
</dbReference>
<dbReference type="Proteomes" id="UP001597059">
    <property type="component" value="Unassembled WGS sequence"/>
</dbReference>
<dbReference type="Gene3D" id="1.10.10.10">
    <property type="entry name" value="Winged helix-like DNA-binding domain superfamily/Winged helix DNA-binding domain"/>
    <property type="match status" value="1"/>
</dbReference>
<dbReference type="InterPro" id="IPR051446">
    <property type="entry name" value="HTH_trans_reg/aminotransferase"/>
</dbReference>
<evidence type="ECO:0000256" key="1">
    <source>
        <dbReference type="ARBA" id="ARBA00005384"/>
    </source>
</evidence>
<accession>A0ABW4B1Z5</accession>
<dbReference type="InterPro" id="IPR015422">
    <property type="entry name" value="PyrdxlP-dep_Trfase_small"/>
</dbReference>
<dbReference type="CDD" id="cd07377">
    <property type="entry name" value="WHTH_GntR"/>
    <property type="match status" value="1"/>
</dbReference>
<evidence type="ECO:0000313" key="8">
    <source>
        <dbReference type="Proteomes" id="UP001597059"/>
    </source>
</evidence>
<comment type="similarity">
    <text evidence="1">In the C-terminal section; belongs to the class-I pyridoxal-phosphate-dependent aminotransferase family.</text>
</comment>
<dbReference type="PROSITE" id="PS50949">
    <property type="entry name" value="HTH_GNTR"/>
    <property type="match status" value="1"/>
</dbReference>
<name>A0ABW4B1Z5_9GAMM</name>
<keyword evidence="5" id="KW-0804">Transcription</keyword>
<dbReference type="InterPro" id="IPR000524">
    <property type="entry name" value="Tscrpt_reg_HTH_GntR"/>
</dbReference>
<reference evidence="8" key="1">
    <citation type="journal article" date="2019" name="Int. J. Syst. Evol. Microbiol.">
        <title>The Global Catalogue of Microorganisms (GCM) 10K type strain sequencing project: providing services to taxonomists for standard genome sequencing and annotation.</title>
        <authorList>
            <consortium name="The Broad Institute Genomics Platform"/>
            <consortium name="The Broad Institute Genome Sequencing Center for Infectious Disease"/>
            <person name="Wu L."/>
            <person name="Ma J."/>
        </authorList>
    </citation>
    <scope>NUCLEOTIDE SEQUENCE [LARGE SCALE GENOMIC DNA]</scope>
    <source>
        <strain evidence="8">JCM 30774</strain>
    </source>
</reference>
<dbReference type="CDD" id="cd00609">
    <property type="entry name" value="AAT_like"/>
    <property type="match status" value="1"/>
</dbReference>
<evidence type="ECO:0000256" key="2">
    <source>
        <dbReference type="ARBA" id="ARBA00022898"/>
    </source>
</evidence>
<dbReference type="InterPro" id="IPR015424">
    <property type="entry name" value="PyrdxlP-dep_Trfase"/>
</dbReference>
<keyword evidence="3" id="KW-0805">Transcription regulation</keyword>
<evidence type="ECO:0000256" key="4">
    <source>
        <dbReference type="ARBA" id="ARBA00023125"/>
    </source>
</evidence>
<dbReference type="EMBL" id="JBHTMN010000011">
    <property type="protein sequence ID" value="MFD1383521.1"/>
    <property type="molecule type" value="Genomic_DNA"/>
</dbReference>
<dbReference type="GO" id="GO:0008483">
    <property type="term" value="F:transaminase activity"/>
    <property type="evidence" value="ECO:0007669"/>
    <property type="project" value="UniProtKB-KW"/>
</dbReference>
<sequence>MYKAQIERWKKAVEEKGKYPTYKLLADLIEQDIETGKLQPQDKIPPMRDLAEIVGINYSTASRAYAEARKRGLIESITGAGTFAKGKVPAIKPSLAPYELTMNMVIEPAIPTLVDEIKDVAISTISQGSLYKMLRYQEHGGSTLTKELVKQHLLRKADHISLSQLVISQGVHQILSALVTQLCDEQQVICVDSLTYPGIKSIAAQLGKRLHALERDHDGPLVSSFEDACKTHQVAALYLNPTMHNPTCTSISRSRREALVDVALRYSINIIEDDVYEPLAENPAPSFAQLAPELTYYVSSLSKCFGPGVRFGFVACPTRRAAEHTNGALRSLNVMSVPIMEMIVSNWLREGTVDRMIQSIRREANARQQIIYDQLHGIALNMEENAFHFWLKFPKTVSWHPTELAIELRSKGISSVASVAFATDNHPPHAMRVCFGGPFNRSDVTEQMQRLKETLFEPPHLNQTRY</sequence>
<dbReference type="Gene3D" id="3.90.1150.10">
    <property type="entry name" value="Aspartate Aminotransferase, domain 1"/>
    <property type="match status" value="1"/>
</dbReference>
<keyword evidence="4" id="KW-0238">DNA-binding</keyword>
<dbReference type="Pfam" id="PF00392">
    <property type="entry name" value="GntR"/>
    <property type="match status" value="1"/>
</dbReference>
<dbReference type="SMART" id="SM00345">
    <property type="entry name" value="HTH_GNTR"/>
    <property type="match status" value="1"/>
</dbReference>
<dbReference type="PANTHER" id="PTHR46577">
    <property type="entry name" value="HTH-TYPE TRANSCRIPTIONAL REGULATORY PROTEIN GABR"/>
    <property type="match status" value="1"/>
</dbReference>
<dbReference type="Pfam" id="PF00155">
    <property type="entry name" value="Aminotran_1_2"/>
    <property type="match status" value="1"/>
</dbReference>
<evidence type="ECO:0000313" key="7">
    <source>
        <dbReference type="EMBL" id="MFD1383521.1"/>
    </source>
</evidence>
<dbReference type="SUPFAM" id="SSF53383">
    <property type="entry name" value="PLP-dependent transferases"/>
    <property type="match status" value="1"/>
</dbReference>
<keyword evidence="7" id="KW-0032">Aminotransferase</keyword>
<dbReference type="RefSeq" id="WP_377366876.1">
    <property type="nucleotide sequence ID" value="NZ_JBHTMN010000011.1"/>
</dbReference>
<organism evidence="7 8">
    <name type="scientific">Rhodanobacter aciditrophus</name>
    <dbReference type="NCBI Taxonomy" id="1623218"/>
    <lineage>
        <taxon>Bacteria</taxon>
        <taxon>Pseudomonadati</taxon>
        <taxon>Pseudomonadota</taxon>
        <taxon>Gammaproteobacteria</taxon>
        <taxon>Lysobacterales</taxon>
        <taxon>Rhodanobacteraceae</taxon>
        <taxon>Rhodanobacter</taxon>
    </lineage>
</organism>